<dbReference type="EnsemblPlants" id="Ma02_t21080.1">
    <property type="protein sequence ID" value="Ma02_p21080.1"/>
    <property type="gene ID" value="Ma02_g21080"/>
</dbReference>
<feature type="repeat" description="PPR" evidence="2">
    <location>
        <begin position="287"/>
        <end position="321"/>
    </location>
</feature>
<evidence type="ECO:0000256" key="1">
    <source>
        <dbReference type="ARBA" id="ARBA00022737"/>
    </source>
</evidence>
<dbReference type="GO" id="GO:0009451">
    <property type="term" value="P:RNA modification"/>
    <property type="evidence" value="ECO:0007669"/>
    <property type="project" value="InterPro"/>
</dbReference>
<feature type="repeat" description="PPR" evidence="2">
    <location>
        <begin position="256"/>
        <end position="286"/>
    </location>
</feature>
<dbReference type="OMA" id="MWESANE"/>
<proteinExistence type="predicted"/>
<feature type="repeat" description="PPR" evidence="2">
    <location>
        <begin position="388"/>
        <end position="422"/>
    </location>
</feature>
<name>A0A804I558_MUSAM</name>
<organism evidence="4 5">
    <name type="scientific">Musa acuminata subsp. malaccensis</name>
    <name type="common">Wild banana</name>
    <name type="synonym">Musa malaccensis</name>
    <dbReference type="NCBI Taxonomy" id="214687"/>
    <lineage>
        <taxon>Eukaryota</taxon>
        <taxon>Viridiplantae</taxon>
        <taxon>Streptophyta</taxon>
        <taxon>Embryophyta</taxon>
        <taxon>Tracheophyta</taxon>
        <taxon>Spermatophyta</taxon>
        <taxon>Magnoliopsida</taxon>
        <taxon>Liliopsida</taxon>
        <taxon>Zingiberales</taxon>
        <taxon>Musaceae</taxon>
        <taxon>Musa</taxon>
    </lineage>
</organism>
<dbReference type="GO" id="GO:0003723">
    <property type="term" value="F:RNA binding"/>
    <property type="evidence" value="ECO:0007669"/>
    <property type="project" value="InterPro"/>
</dbReference>
<dbReference type="PANTHER" id="PTHR47926:SF423">
    <property type="entry name" value="REPEAT-CONTAINING PROTEIN, PUTATIVE-RELATED"/>
    <property type="match status" value="1"/>
</dbReference>
<feature type="repeat" description="PPR" evidence="2">
    <location>
        <begin position="124"/>
        <end position="158"/>
    </location>
</feature>
<dbReference type="InParanoid" id="A0A804I558"/>
<dbReference type="Proteomes" id="UP000012960">
    <property type="component" value="Unplaced"/>
</dbReference>
<dbReference type="Gene3D" id="1.25.40.10">
    <property type="entry name" value="Tetratricopeptide repeat domain"/>
    <property type="match status" value="5"/>
</dbReference>
<dbReference type="Pfam" id="PF01535">
    <property type="entry name" value="PPR"/>
    <property type="match status" value="7"/>
</dbReference>
<dbReference type="InterPro" id="IPR011990">
    <property type="entry name" value="TPR-like_helical_dom_sf"/>
</dbReference>
<dbReference type="Gramene" id="Ma02_t21080.1">
    <property type="protein sequence ID" value="Ma02_p21080.1"/>
    <property type="gene ID" value="Ma02_g21080"/>
</dbReference>
<feature type="repeat" description="PPR" evidence="2">
    <location>
        <begin position="519"/>
        <end position="553"/>
    </location>
</feature>
<evidence type="ECO:0000313" key="4">
    <source>
        <dbReference type="EnsemblPlants" id="Ma02_p21080.1"/>
    </source>
</evidence>
<feature type="repeat" description="PPR" evidence="2">
    <location>
        <begin position="651"/>
        <end position="685"/>
    </location>
</feature>
<reference evidence="4" key="2">
    <citation type="submission" date="2021-05" db="UniProtKB">
        <authorList>
            <consortium name="EnsemblPlants"/>
        </authorList>
    </citation>
    <scope>IDENTIFICATION</scope>
    <source>
        <strain evidence="4">subsp. malaccensis</strain>
    </source>
</reference>
<dbReference type="AlphaFoldDB" id="A0A804I558"/>
<accession>A0A804I558</accession>
<reference evidence="3" key="1">
    <citation type="submission" date="2021-03" db="EMBL/GenBank/DDBJ databases">
        <authorList>
            <consortium name="Genoscope - CEA"/>
            <person name="William W."/>
        </authorList>
    </citation>
    <scope>NUCLEOTIDE SEQUENCE</scope>
    <source>
        <strain evidence="3">Doubled-haploid Pahang</strain>
    </source>
</reference>
<dbReference type="EMBL" id="HG996467">
    <property type="protein sequence ID" value="CAG1862689.1"/>
    <property type="molecule type" value="Genomic_DNA"/>
</dbReference>
<dbReference type="InterPro" id="IPR002885">
    <property type="entry name" value="PPR_rpt"/>
</dbReference>
<dbReference type="PROSITE" id="PS51375">
    <property type="entry name" value="PPR"/>
    <property type="match status" value="6"/>
</dbReference>
<evidence type="ECO:0000256" key="2">
    <source>
        <dbReference type="PROSITE-ProRule" id="PRU00708"/>
    </source>
</evidence>
<dbReference type="FunFam" id="1.25.40.10:FF:000442">
    <property type="entry name" value="Pentatricopeptide repeat-containing protein At3g49710"/>
    <property type="match status" value="1"/>
</dbReference>
<dbReference type="NCBIfam" id="TIGR00756">
    <property type="entry name" value="PPR"/>
    <property type="match status" value="7"/>
</dbReference>
<dbReference type="PANTHER" id="PTHR47926">
    <property type="entry name" value="PENTATRICOPEPTIDE REPEAT-CONTAINING PROTEIN"/>
    <property type="match status" value="1"/>
</dbReference>
<dbReference type="InterPro" id="IPR046960">
    <property type="entry name" value="PPR_At4g14850-like_plant"/>
</dbReference>
<dbReference type="Pfam" id="PF13041">
    <property type="entry name" value="PPR_2"/>
    <property type="match status" value="2"/>
</dbReference>
<dbReference type="OrthoDB" id="768798at2759"/>
<keyword evidence="5" id="KW-1185">Reference proteome</keyword>
<evidence type="ECO:0000313" key="5">
    <source>
        <dbReference type="Proteomes" id="UP000012960"/>
    </source>
</evidence>
<evidence type="ECO:0000313" key="3">
    <source>
        <dbReference type="EMBL" id="CAG1862689.1"/>
    </source>
</evidence>
<protein>
    <submittedName>
        <fullName evidence="3">(wild Malaysian banana) hypothetical protein</fullName>
    </submittedName>
</protein>
<keyword evidence="1" id="KW-0677">Repeat</keyword>
<gene>
    <name evidence="3" type="ORF">GSMUA_75830.1</name>
</gene>
<sequence>MRSPTHPWAAVTRLFSTSTSQNASSKRPPTVRSLASAGRIKDAIRYLILRRHLGRPVYPECFVAVIKHSAAPETLGVARQLHAHMIITCFDQDPFLCNHVIDVYGKRGLLGDAHWVFRRLGSKKLHSWNILIAGYCKFGFLSEGRLLFDEMPRRDAVSWNTLIAAYDQWGPCEEAIEVFAHMMRSCCIVDHFGVSSVISACANLRFVQNGSVLHGLSVKIGLDSHVQVGSAIIGLYSKCEQLDDARRIFDQMNVKEIFTWNSMLHGFIRCSKIGDAVKFFENMPHKDVVSWTTIMAGCSQHDRNENAIYFFQKMQQDGLRLDWVSFLSVLDACEGLLDLEEGSKIHAKMVKSGFGADRIVGSALVSLYAKCGCLTDARSVTHSLAAVDDFSWSVLIAEYVKHGCLDRACELFDSMAIKTVPLWNALIGGCAAVGLSEEASESFKRMQMDGKYGDSYTFGSLLLSAIHLGRRFGSQLHSHIIKLGFDSSVFLASALINMYSTNSNCEAAVRIFKLVKDPNPIVWNSMISGYALNNLAKDAMLTFSLMVALGMKPDNVSLSLIIDLCSRLLTLRGGTQVHAFAYKLCFESDVVVGSALIDMYAKCGSIDCASSAFADIYRHTVVSWTALVGGYMRLGLCDTANKLFNIMPERNIVSWNVMISGYTKHGFASEALQIYSQMGKSGLLPDLISFTTILTACRNFFLKESGKQVHAQIIKNGYHVNPQINFYLTCMYQKFGELWHTKELPSGSSDLVVVAAADRAEPDVVTENIELLASVYFSHFGRTNFQHGAD</sequence>